<dbReference type="PANTHER" id="PTHR36447">
    <property type="entry name" value="BETA-GALACTOSIDASE GANA"/>
    <property type="match status" value="1"/>
</dbReference>
<feature type="active site" description="Nucleophile" evidence="9">
    <location>
        <position position="318"/>
    </location>
</feature>
<dbReference type="STRING" id="33888.A6122_2328"/>
<evidence type="ECO:0000313" key="14">
    <source>
        <dbReference type="Proteomes" id="UP000077071"/>
    </source>
</evidence>
<evidence type="ECO:0000256" key="4">
    <source>
        <dbReference type="ARBA" id="ARBA00022723"/>
    </source>
</evidence>
<evidence type="ECO:0000256" key="6">
    <source>
        <dbReference type="ARBA" id="ARBA00022833"/>
    </source>
</evidence>
<dbReference type="RefSeq" id="WP_258061910.1">
    <property type="nucleotide sequence ID" value="NZ_PSUM01000007.1"/>
</dbReference>
<dbReference type="GO" id="GO:0005975">
    <property type="term" value="P:carbohydrate metabolic process"/>
    <property type="evidence" value="ECO:0007669"/>
    <property type="project" value="InterPro"/>
</dbReference>
<dbReference type="GO" id="GO:0009341">
    <property type="term" value="C:beta-galactosidase complex"/>
    <property type="evidence" value="ECO:0007669"/>
    <property type="project" value="InterPro"/>
</dbReference>
<evidence type="ECO:0000256" key="7">
    <source>
        <dbReference type="ARBA" id="ARBA00023295"/>
    </source>
</evidence>
<feature type="binding site" evidence="10">
    <location>
        <position position="113"/>
    </location>
    <ligand>
        <name>substrate</name>
    </ligand>
</feature>
<dbReference type="InterPro" id="IPR003476">
    <property type="entry name" value="Glyco_hydro_42"/>
</dbReference>
<feature type="domain" description="Glycoside hydrolase family 42 N-terminal" evidence="11">
    <location>
        <begin position="17"/>
        <end position="395"/>
    </location>
</feature>
<feature type="binding site" evidence="10">
    <location>
        <position position="151"/>
    </location>
    <ligand>
        <name>substrate</name>
    </ligand>
</feature>
<protein>
    <recommendedName>
        <fullName evidence="3 8">Beta-galactosidase</fullName>
        <shortName evidence="8">Beta-gal</shortName>
        <ecNumber evidence="3 8">3.2.1.23</ecNumber>
    </recommendedName>
</protein>
<dbReference type="SUPFAM" id="SSF52317">
    <property type="entry name" value="Class I glutamine amidotransferase-like"/>
    <property type="match status" value="1"/>
</dbReference>
<keyword evidence="7 8" id="KW-0326">Glycosidase</keyword>
<name>A0A160KVN5_9MICO</name>
<evidence type="ECO:0000259" key="11">
    <source>
        <dbReference type="Pfam" id="PF02449"/>
    </source>
</evidence>
<evidence type="ECO:0000256" key="3">
    <source>
        <dbReference type="ARBA" id="ARBA00012756"/>
    </source>
</evidence>
<proteinExistence type="inferred from homology"/>
<sequence length="701" mass="78039">MMPAAPRFSGVLFGAAYYVEYQPEGVLERDLDLMAEAGFTVIRVGESVWSTWEPREGVFDLDWLEPVLDAAHARGISVILGTPTYAIPPWLQRLHPEIAAESRTGVRMGWGARQEMDQSHPAYRFYADRIARKVVARYADHPAIIGYQVDNEPGNHLPHNEHTFQRFVGWLRERYGTVEDLNREWGLVYWSHRLSDWADLWRPDGNLMPQYQLEWRRFQSTLANELIAWQADLVREYAREDQFVTTCIAYSQAQISDDEIVAPLDVVAGNPYYKMQGDLDATAEVPRERPWWGTGVWALFEWGDRAFSSAQTQYLVTETNAQSINGSWTNHPPYPGQIKQAALALLARGGRMIEYWHWHTLHFGIETYWGGVLPHSQQPGRIYREVADLGATLKALGPALDEYEPDADVLMLYSTDTKWSFEFTPPLARADGSPDSRAYLTIFDAFYRGLFEAGAQIRVQHLRQFVASDITELVRRYPVLIAPAVYVADDAMLEHLRAYAEAGGHLVLGIRTGYADELARARLAVAPAFLTDAAGVHYDEYSNIDAPMMVHAEGDLALEEGAAGTEWVDVLEVDDADVLLRYEPTELEADAAVTTHAFGAGRVSSVGTVPNPALGRSIGRWLVPDTQKSQWHAGDSVSVSTGTTGHSRVVFLSNWSAAATSVTTPAPARDLVTGATYAAGDSVPLDRRGAAVLEIALDATE</sequence>
<comment type="catalytic activity">
    <reaction evidence="1 8">
        <text>Hydrolysis of terminal non-reducing beta-D-galactose residues in beta-D-galactosides.</text>
        <dbReference type="EC" id="3.2.1.23"/>
    </reaction>
</comment>
<gene>
    <name evidence="13" type="ORF">A6122_2328</name>
</gene>
<dbReference type="Gene3D" id="3.20.20.80">
    <property type="entry name" value="Glycosidases"/>
    <property type="match status" value="1"/>
</dbReference>
<evidence type="ECO:0000256" key="2">
    <source>
        <dbReference type="ARBA" id="ARBA00005940"/>
    </source>
</evidence>
<dbReference type="Pfam" id="PF02449">
    <property type="entry name" value="Glyco_hydro_42"/>
    <property type="match status" value="1"/>
</dbReference>
<feature type="active site" description="Proton donor" evidence="9">
    <location>
        <position position="152"/>
    </location>
</feature>
<evidence type="ECO:0000259" key="12">
    <source>
        <dbReference type="Pfam" id="PF08532"/>
    </source>
</evidence>
<evidence type="ECO:0000256" key="9">
    <source>
        <dbReference type="PIRSR" id="PIRSR001084-1"/>
    </source>
</evidence>
<dbReference type="InterPro" id="IPR013529">
    <property type="entry name" value="Glyco_hydro_42_N"/>
</dbReference>
<dbReference type="EMBL" id="CP015515">
    <property type="protein sequence ID" value="AND17448.1"/>
    <property type="molecule type" value="Genomic_DNA"/>
</dbReference>
<dbReference type="PANTHER" id="PTHR36447:SF2">
    <property type="entry name" value="BETA-GALACTOSIDASE YESZ"/>
    <property type="match status" value="1"/>
</dbReference>
<keyword evidence="5 8" id="KW-0378">Hydrolase</keyword>
<evidence type="ECO:0000313" key="13">
    <source>
        <dbReference type="EMBL" id="AND17448.1"/>
    </source>
</evidence>
<dbReference type="InterPro" id="IPR013738">
    <property type="entry name" value="Beta_galactosidase_Trimer"/>
</dbReference>
<dbReference type="Gene3D" id="2.60.40.1180">
    <property type="entry name" value="Golgi alpha-mannosidase II"/>
    <property type="match status" value="1"/>
</dbReference>
<keyword evidence="4" id="KW-0479">Metal-binding</keyword>
<dbReference type="GO" id="GO:0004565">
    <property type="term" value="F:beta-galactosidase activity"/>
    <property type="evidence" value="ECO:0007669"/>
    <property type="project" value="UniProtKB-EC"/>
</dbReference>
<dbReference type="EC" id="3.2.1.23" evidence="3 8"/>
<dbReference type="Pfam" id="PF08532">
    <property type="entry name" value="Glyco_hydro_42M"/>
    <property type="match status" value="1"/>
</dbReference>
<dbReference type="Gene3D" id="3.40.50.880">
    <property type="match status" value="1"/>
</dbReference>
<dbReference type="GO" id="GO:0046872">
    <property type="term" value="F:metal ion binding"/>
    <property type="evidence" value="ECO:0007669"/>
    <property type="project" value="UniProtKB-KW"/>
</dbReference>
<dbReference type="PATRIC" id="fig|33888.3.peg.2593"/>
<evidence type="ECO:0000256" key="10">
    <source>
        <dbReference type="PIRSR" id="PIRSR001084-2"/>
    </source>
</evidence>
<feature type="domain" description="Beta-galactosidase trimerisation" evidence="12">
    <location>
        <begin position="407"/>
        <end position="614"/>
    </location>
</feature>
<dbReference type="Proteomes" id="UP000077071">
    <property type="component" value="Chromosome"/>
</dbReference>
<dbReference type="CDD" id="cd03143">
    <property type="entry name" value="A4_beta-galactosidase_middle_domain"/>
    <property type="match status" value="1"/>
</dbReference>
<dbReference type="InterPro" id="IPR017853">
    <property type="entry name" value="GH"/>
</dbReference>
<evidence type="ECO:0000256" key="5">
    <source>
        <dbReference type="ARBA" id="ARBA00022801"/>
    </source>
</evidence>
<evidence type="ECO:0000256" key="1">
    <source>
        <dbReference type="ARBA" id="ARBA00001412"/>
    </source>
</evidence>
<dbReference type="KEGG" id="rtn:A6122_2328"/>
<keyword evidence="6" id="KW-0862">Zinc</keyword>
<accession>A0A160KVN5</accession>
<dbReference type="PIRSF" id="PIRSF001084">
    <property type="entry name" value="B-galactosidase"/>
    <property type="match status" value="1"/>
</dbReference>
<dbReference type="SUPFAM" id="SSF51445">
    <property type="entry name" value="(Trans)glycosidases"/>
    <property type="match status" value="1"/>
</dbReference>
<keyword evidence="14" id="KW-1185">Reference proteome</keyword>
<organism evidence="13 14">
    <name type="scientific">Rathayibacter tritici</name>
    <dbReference type="NCBI Taxonomy" id="33888"/>
    <lineage>
        <taxon>Bacteria</taxon>
        <taxon>Bacillati</taxon>
        <taxon>Actinomycetota</taxon>
        <taxon>Actinomycetes</taxon>
        <taxon>Micrococcales</taxon>
        <taxon>Microbacteriaceae</taxon>
        <taxon>Rathayibacter</taxon>
    </lineage>
</organism>
<dbReference type="InterPro" id="IPR013780">
    <property type="entry name" value="Glyco_hydro_b"/>
</dbReference>
<dbReference type="InterPro" id="IPR029062">
    <property type="entry name" value="Class_I_gatase-like"/>
</dbReference>
<reference evidence="13 14" key="1">
    <citation type="submission" date="2016-05" db="EMBL/GenBank/DDBJ databases">
        <title>Complete genome sequence of Rathayibacter tritici NCPPB 1953.</title>
        <authorList>
            <person name="Park J."/>
            <person name="Lee H.-H."/>
            <person name="Lee S.-W."/>
            <person name="Seo Y.-S."/>
        </authorList>
    </citation>
    <scope>NUCLEOTIDE SEQUENCE [LARGE SCALE GENOMIC DNA]</scope>
    <source>
        <strain evidence="13 14">NCPPB 1953</strain>
    </source>
</reference>
<comment type="similarity">
    <text evidence="2 8">Belongs to the glycosyl hydrolase 42 family.</text>
</comment>
<dbReference type="AlphaFoldDB" id="A0A160KVN5"/>
<evidence type="ECO:0000256" key="8">
    <source>
        <dbReference type="PIRNR" id="PIRNR001084"/>
    </source>
</evidence>